<reference evidence="5" key="1">
    <citation type="journal article" date="2013" name="Nature">
        <title>Draft genome of the wheat A-genome progenitor Triticum urartu.</title>
        <authorList>
            <person name="Ling H.Q."/>
            <person name="Zhao S."/>
            <person name="Liu D."/>
            <person name="Wang J."/>
            <person name="Sun H."/>
            <person name="Zhang C."/>
            <person name="Fan H."/>
            <person name="Li D."/>
            <person name="Dong L."/>
            <person name="Tao Y."/>
            <person name="Gao C."/>
            <person name="Wu H."/>
            <person name="Li Y."/>
            <person name="Cui Y."/>
            <person name="Guo X."/>
            <person name="Zheng S."/>
            <person name="Wang B."/>
            <person name="Yu K."/>
            <person name="Liang Q."/>
            <person name="Yang W."/>
            <person name="Lou X."/>
            <person name="Chen J."/>
            <person name="Feng M."/>
            <person name="Jian J."/>
            <person name="Zhang X."/>
            <person name="Luo G."/>
            <person name="Jiang Y."/>
            <person name="Liu J."/>
            <person name="Wang Z."/>
            <person name="Sha Y."/>
            <person name="Zhang B."/>
            <person name="Wu H."/>
            <person name="Tang D."/>
            <person name="Shen Q."/>
            <person name="Xue P."/>
            <person name="Zou S."/>
            <person name="Wang X."/>
            <person name="Liu X."/>
            <person name="Wang F."/>
            <person name="Yang Y."/>
            <person name="An X."/>
            <person name="Dong Z."/>
            <person name="Zhang K."/>
            <person name="Zhang X."/>
            <person name="Luo M.C."/>
            <person name="Dvorak J."/>
            <person name="Tong Y."/>
            <person name="Wang J."/>
            <person name="Yang H."/>
            <person name="Li Z."/>
            <person name="Wang D."/>
            <person name="Zhang A."/>
            <person name="Wang J."/>
        </authorList>
    </citation>
    <scope>NUCLEOTIDE SEQUENCE</scope>
    <source>
        <strain evidence="5">cv. G1812</strain>
    </source>
</reference>
<name>A0A8R7RAN6_TRIUA</name>
<dbReference type="PANTHER" id="PTHR26379">
    <property type="entry name" value="BTB/POZ AND MATH DOMAIN-CONTAINING PROTEIN 1"/>
    <property type="match status" value="1"/>
</dbReference>
<protein>
    <recommendedName>
        <fullName evidence="3">BTB domain-containing protein</fullName>
    </recommendedName>
</protein>
<comment type="pathway">
    <text evidence="1">Protein modification; protein ubiquitination.</text>
</comment>
<evidence type="ECO:0000313" key="5">
    <source>
        <dbReference type="Proteomes" id="UP000015106"/>
    </source>
</evidence>
<dbReference type="InterPro" id="IPR000210">
    <property type="entry name" value="BTB/POZ_dom"/>
</dbReference>
<reference evidence="4" key="3">
    <citation type="submission" date="2022-06" db="UniProtKB">
        <authorList>
            <consortium name="EnsemblPlants"/>
        </authorList>
    </citation>
    <scope>IDENTIFICATION</scope>
</reference>
<dbReference type="PROSITE" id="PS50097">
    <property type="entry name" value="BTB"/>
    <property type="match status" value="1"/>
</dbReference>
<dbReference type="Gramene" id="TuG1812G0700005523.01.T01">
    <property type="protein sequence ID" value="TuG1812G0700005523.01.T01.cds251464"/>
    <property type="gene ID" value="TuG1812G0700005523.01"/>
</dbReference>
<feature type="domain" description="BTB" evidence="3">
    <location>
        <begin position="27"/>
        <end position="94"/>
    </location>
</feature>
<evidence type="ECO:0000313" key="4">
    <source>
        <dbReference type="EnsemblPlants" id="TuG1812G0700005523.01.T01.cds251464"/>
    </source>
</evidence>
<sequence length="200" mass="22715">MNFETIQVPPSDLSHNLGSLLEAGEESDVSFKVKDEVFTAHKIVLAMRSPVFKAELYGPMRDKCRQSIAIEDMEPAVFKALLHFIYTDELPPMDDLDGDDDKEEMVKHLLVASDRYAMERMKLMCERKLCKFLDAKTVAATLALADQYHCSKLKDACIGFINSLDRMDEVMTSTGYQHLKRACPTICIDMWENAAKARKI</sequence>
<dbReference type="CDD" id="cd18280">
    <property type="entry name" value="BTB_POZ_BPM_plant"/>
    <property type="match status" value="1"/>
</dbReference>
<reference evidence="4" key="2">
    <citation type="submission" date="2018-03" db="EMBL/GenBank/DDBJ databases">
        <title>The Triticum urartu genome reveals the dynamic nature of wheat genome evolution.</title>
        <authorList>
            <person name="Ling H."/>
            <person name="Ma B."/>
            <person name="Shi X."/>
            <person name="Liu H."/>
            <person name="Dong L."/>
            <person name="Sun H."/>
            <person name="Cao Y."/>
            <person name="Gao Q."/>
            <person name="Zheng S."/>
            <person name="Li Y."/>
            <person name="Yu Y."/>
            <person name="Du H."/>
            <person name="Qi M."/>
            <person name="Li Y."/>
            <person name="Yu H."/>
            <person name="Cui Y."/>
            <person name="Wang N."/>
            <person name="Chen C."/>
            <person name="Wu H."/>
            <person name="Zhao Y."/>
            <person name="Zhang J."/>
            <person name="Li Y."/>
            <person name="Zhou W."/>
            <person name="Zhang B."/>
            <person name="Hu W."/>
            <person name="Eijk M."/>
            <person name="Tang J."/>
            <person name="Witsenboer H."/>
            <person name="Zhao S."/>
            <person name="Li Z."/>
            <person name="Zhang A."/>
            <person name="Wang D."/>
            <person name="Liang C."/>
        </authorList>
    </citation>
    <scope>NUCLEOTIDE SEQUENCE [LARGE SCALE GENOMIC DNA]</scope>
    <source>
        <strain evidence="4">cv. G1812</strain>
    </source>
</reference>
<comment type="similarity">
    <text evidence="2">Belongs to the Tdpoz family.</text>
</comment>
<dbReference type="EnsemblPlants" id="TuG1812G0700005523.01.T01">
    <property type="protein sequence ID" value="TuG1812G0700005523.01.T01.cds251464"/>
    <property type="gene ID" value="TuG1812G0700005523.01"/>
</dbReference>
<evidence type="ECO:0000256" key="1">
    <source>
        <dbReference type="ARBA" id="ARBA00004906"/>
    </source>
</evidence>
<dbReference type="Gene3D" id="3.30.710.10">
    <property type="entry name" value="Potassium Channel Kv1.1, Chain A"/>
    <property type="match status" value="1"/>
</dbReference>
<dbReference type="SMART" id="SM00225">
    <property type="entry name" value="BTB"/>
    <property type="match status" value="1"/>
</dbReference>
<dbReference type="SUPFAM" id="SSF54695">
    <property type="entry name" value="POZ domain"/>
    <property type="match status" value="1"/>
</dbReference>
<dbReference type="PANTHER" id="PTHR26379:SF456">
    <property type="entry name" value="BTB DOMAIN-CONTAINING PROTEIN"/>
    <property type="match status" value="1"/>
</dbReference>
<organism evidence="4 5">
    <name type="scientific">Triticum urartu</name>
    <name type="common">Red wild einkorn</name>
    <name type="synonym">Crithodium urartu</name>
    <dbReference type="NCBI Taxonomy" id="4572"/>
    <lineage>
        <taxon>Eukaryota</taxon>
        <taxon>Viridiplantae</taxon>
        <taxon>Streptophyta</taxon>
        <taxon>Embryophyta</taxon>
        <taxon>Tracheophyta</taxon>
        <taxon>Spermatophyta</taxon>
        <taxon>Magnoliopsida</taxon>
        <taxon>Liliopsida</taxon>
        <taxon>Poales</taxon>
        <taxon>Poaceae</taxon>
        <taxon>BOP clade</taxon>
        <taxon>Pooideae</taxon>
        <taxon>Triticodae</taxon>
        <taxon>Triticeae</taxon>
        <taxon>Triticinae</taxon>
        <taxon>Triticum</taxon>
    </lineage>
</organism>
<evidence type="ECO:0000256" key="2">
    <source>
        <dbReference type="ARBA" id="ARBA00010846"/>
    </source>
</evidence>
<dbReference type="InterPro" id="IPR011333">
    <property type="entry name" value="SKP1/BTB/POZ_sf"/>
</dbReference>
<proteinExistence type="inferred from homology"/>
<dbReference type="GO" id="GO:0016567">
    <property type="term" value="P:protein ubiquitination"/>
    <property type="evidence" value="ECO:0007669"/>
    <property type="project" value="InterPro"/>
</dbReference>
<dbReference type="InterPro" id="IPR045005">
    <property type="entry name" value="BPM1-6"/>
</dbReference>
<evidence type="ECO:0000259" key="3">
    <source>
        <dbReference type="PROSITE" id="PS50097"/>
    </source>
</evidence>
<dbReference type="Gene3D" id="1.25.40.420">
    <property type="match status" value="1"/>
</dbReference>
<dbReference type="InterPro" id="IPR056423">
    <property type="entry name" value="BACK_BPM_SPOP"/>
</dbReference>
<keyword evidence="5" id="KW-1185">Reference proteome</keyword>
<dbReference type="AlphaFoldDB" id="A0A8R7RAN6"/>
<accession>A0A8R7RAN6</accession>
<dbReference type="Pfam" id="PF00651">
    <property type="entry name" value="BTB"/>
    <property type="match status" value="1"/>
</dbReference>
<dbReference type="Proteomes" id="UP000015106">
    <property type="component" value="Chromosome 7"/>
</dbReference>
<dbReference type="Pfam" id="PF24570">
    <property type="entry name" value="BACK_BPM_SPOP"/>
    <property type="match status" value="1"/>
</dbReference>